<dbReference type="AlphaFoldDB" id="A0A5J4TA28"/>
<evidence type="ECO:0000313" key="2">
    <source>
        <dbReference type="Proteomes" id="UP000324800"/>
    </source>
</evidence>
<evidence type="ECO:0000313" key="1">
    <source>
        <dbReference type="EMBL" id="KAA6354683.1"/>
    </source>
</evidence>
<dbReference type="Proteomes" id="UP000324800">
    <property type="component" value="Unassembled WGS sequence"/>
</dbReference>
<feature type="non-terminal residue" evidence="1">
    <location>
        <position position="183"/>
    </location>
</feature>
<comment type="caution">
    <text evidence="1">The sequence shown here is derived from an EMBL/GenBank/DDBJ whole genome shotgun (WGS) entry which is preliminary data.</text>
</comment>
<dbReference type="InterPro" id="IPR036157">
    <property type="entry name" value="dUTPase-like_sf"/>
</dbReference>
<sequence>MPKSTFKFALALFKAYIEKSHVAVAKLRFWSVQKLDKVRELNYNYEDGDLLFNSKINGIDGIIEFNITSNRREIINYNYLNDCYTIMDNIQIPLGLAFIIPEGYDLLTDSKSGNFKKGYTLIPGKIDENYTYGITSQLALIDNLPVLIKPDEKFTQLIMRKSEHIVVMKELYFLEFETSPLVK</sequence>
<reference evidence="1 2" key="1">
    <citation type="submission" date="2019-03" db="EMBL/GenBank/DDBJ databases">
        <title>Single cell metagenomics reveals metabolic interactions within the superorganism composed of flagellate Streblomastix strix and complex community of Bacteroidetes bacteria on its surface.</title>
        <authorList>
            <person name="Treitli S.C."/>
            <person name="Kolisko M."/>
            <person name="Husnik F."/>
            <person name="Keeling P."/>
            <person name="Hampl V."/>
        </authorList>
    </citation>
    <scope>NUCLEOTIDE SEQUENCE [LARGE SCALE GENOMIC DNA]</scope>
    <source>
        <strain evidence="1">ST1C</strain>
    </source>
</reference>
<accession>A0A5J4TA28</accession>
<dbReference type="EMBL" id="SNRW01035879">
    <property type="protein sequence ID" value="KAA6354683.1"/>
    <property type="molecule type" value="Genomic_DNA"/>
</dbReference>
<dbReference type="Gene3D" id="2.70.40.10">
    <property type="match status" value="1"/>
</dbReference>
<proteinExistence type="predicted"/>
<organism evidence="1 2">
    <name type="scientific">Streblomastix strix</name>
    <dbReference type="NCBI Taxonomy" id="222440"/>
    <lineage>
        <taxon>Eukaryota</taxon>
        <taxon>Metamonada</taxon>
        <taxon>Preaxostyla</taxon>
        <taxon>Oxymonadida</taxon>
        <taxon>Streblomastigidae</taxon>
        <taxon>Streblomastix</taxon>
    </lineage>
</organism>
<dbReference type="SUPFAM" id="SSF51283">
    <property type="entry name" value="dUTPase-like"/>
    <property type="match status" value="1"/>
</dbReference>
<protein>
    <submittedName>
        <fullName evidence="1">Uncharacterized protein</fullName>
    </submittedName>
</protein>
<gene>
    <name evidence="1" type="ORF">EZS28_049790</name>
</gene>
<name>A0A5J4TA28_9EUKA</name>